<reference evidence="2" key="1">
    <citation type="submission" date="2016-08" db="EMBL/GenBank/DDBJ databases">
        <authorList>
            <person name="Holder M.E."/>
            <person name="Ajami N.J."/>
            <person name="Petrosino J.F."/>
        </authorList>
    </citation>
    <scope>NUCLEOTIDE SEQUENCE [LARGE SCALE GENOMIC DNA]</scope>
    <source>
        <strain evidence="2">F0677</strain>
    </source>
</reference>
<sequence>MKNGNADDFIYYLYDADACVRYKSYVYRFSKLRYNQAREIYSIGIEKYHYTEEPFSDFMELVYSYESNDKEDCINHLTEDILWDGKSFYELEKALTWFDWE</sequence>
<evidence type="ECO:0000313" key="2">
    <source>
        <dbReference type="Proteomes" id="UP000094757"/>
    </source>
</evidence>
<organism evidence="1 2">
    <name type="scientific">Dialister pneumosintes</name>
    <dbReference type="NCBI Taxonomy" id="39950"/>
    <lineage>
        <taxon>Bacteria</taxon>
        <taxon>Bacillati</taxon>
        <taxon>Bacillota</taxon>
        <taxon>Negativicutes</taxon>
        <taxon>Veillonellales</taxon>
        <taxon>Veillonellaceae</taxon>
        <taxon>Dialister</taxon>
    </lineage>
</organism>
<dbReference type="EMBL" id="CP017037">
    <property type="protein sequence ID" value="AOH38648.1"/>
    <property type="molecule type" value="Genomic_DNA"/>
</dbReference>
<accession>A0A1B3WCF2</accession>
<dbReference type="Proteomes" id="UP000094757">
    <property type="component" value="Chromosome"/>
</dbReference>
<proteinExistence type="predicted"/>
<dbReference type="KEGG" id="dpn:BCB69_00770"/>
<gene>
    <name evidence="1" type="ORF">BCB69_00770</name>
</gene>
<evidence type="ECO:0000313" key="1">
    <source>
        <dbReference type="EMBL" id="AOH38648.1"/>
    </source>
</evidence>
<name>A0A1B3WCF2_9FIRM</name>
<dbReference type="AlphaFoldDB" id="A0A1B3WCF2"/>
<protein>
    <submittedName>
        <fullName evidence="1">Uncharacterized protein</fullName>
    </submittedName>
</protein>
<dbReference type="RefSeq" id="WP_069176733.1">
    <property type="nucleotide sequence ID" value="NZ_CP017037.1"/>
</dbReference>